<proteinExistence type="inferred from homology"/>
<dbReference type="FunFam" id="1.10.110.10:FF:000001">
    <property type="entry name" value="Bifunctional inhibitor/lipid-transfer protein/seed storage 2S albumin superfamily protein"/>
    <property type="match status" value="1"/>
</dbReference>
<keyword evidence="7" id="KW-0325">Glycoprotein</keyword>
<feature type="compositionally biased region" description="Polar residues" evidence="9">
    <location>
        <begin position="131"/>
        <end position="140"/>
    </location>
</feature>
<evidence type="ECO:0000256" key="8">
    <source>
        <dbReference type="ARBA" id="ARBA00023288"/>
    </source>
</evidence>
<feature type="domain" description="Bifunctional inhibitor/plant lipid transfer protein/seed storage helical" evidence="11">
    <location>
        <begin position="166"/>
        <end position="244"/>
    </location>
</feature>
<comment type="similarity">
    <text evidence="2">Belongs to the plant LTP family.</text>
</comment>
<evidence type="ECO:0000256" key="4">
    <source>
        <dbReference type="ARBA" id="ARBA00022622"/>
    </source>
</evidence>
<evidence type="ECO:0000256" key="5">
    <source>
        <dbReference type="ARBA" id="ARBA00022729"/>
    </source>
</evidence>
<dbReference type="GO" id="GO:0098552">
    <property type="term" value="C:side of membrane"/>
    <property type="evidence" value="ECO:0007669"/>
    <property type="project" value="UniProtKB-KW"/>
</dbReference>
<comment type="caution">
    <text evidence="12">The sequence shown here is derived from an EMBL/GenBank/DDBJ whole genome shotgun (WGS) entry which is preliminary data.</text>
</comment>
<dbReference type="Proteomes" id="UP000634136">
    <property type="component" value="Unassembled WGS sequence"/>
</dbReference>
<evidence type="ECO:0000256" key="7">
    <source>
        <dbReference type="ARBA" id="ARBA00023180"/>
    </source>
</evidence>
<keyword evidence="3" id="KW-1003">Cell membrane</keyword>
<evidence type="ECO:0000256" key="1">
    <source>
        <dbReference type="ARBA" id="ARBA00004609"/>
    </source>
</evidence>
<dbReference type="Gene3D" id="1.10.110.10">
    <property type="entry name" value="Plant lipid-transfer and hydrophobic proteins"/>
    <property type="match status" value="2"/>
</dbReference>
<comment type="subcellular location">
    <subcellularLocation>
        <location evidence="1">Cell membrane</location>
        <topology evidence="1">Lipid-anchor</topology>
        <topology evidence="1">GPI-anchor</topology>
    </subcellularLocation>
</comment>
<dbReference type="PANTHER" id="PTHR33044">
    <property type="entry name" value="BIFUNCTIONAL INHIBITOR/LIPID-TRANSFER PROTEIN/SEED STORAGE 2S ALBUMIN SUPERFAMILY PROTEIN-RELATED"/>
    <property type="match status" value="1"/>
</dbReference>
<keyword evidence="5 10" id="KW-0732">Signal</keyword>
<dbReference type="InterPro" id="IPR016140">
    <property type="entry name" value="Bifunc_inhib/LTP/seed_store"/>
</dbReference>
<feature type="compositionally biased region" description="Low complexity" evidence="9">
    <location>
        <begin position="143"/>
        <end position="159"/>
    </location>
</feature>
<feature type="signal peptide" evidence="10">
    <location>
        <begin position="1"/>
        <end position="26"/>
    </location>
</feature>
<gene>
    <name evidence="12" type="ORF">G2W53_013882</name>
</gene>
<organism evidence="12 13">
    <name type="scientific">Senna tora</name>
    <dbReference type="NCBI Taxonomy" id="362788"/>
    <lineage>
        <taxon>Eukaryota</taxon>
        <taxon>Viridiplantae</taxon>
        <taxon>Streptophyta</taxon>
        <taxon>Embryophyta</taxon>
        <taxon>Tracheophyta</taxon>
        <taxon>Spermatophyta</taxon>
        <taxon>Magnoliopsida</taxon>
        <taxon>eudicotyledons</taxon>
        <taxon>Gunneridae</taxon>
        <taxon>Pentapetalae</taxon>
        <taxon>rosids</taxon>
        <taxon>fabids</taxon>
        <taxon>Fabales</taxon>
        <taxon>Fabaceae</taxon>
        <taxon>Caesalpinioideae</taxon>
        <taxon>Cassia clade</taxon>
        <taxon>Senna</taxon>
    </lineage>
</organism>
<evidence type="ECO:0000256" key="3">
    <source>
        <dbReference type="ARBA" id="ARBA00022475"/>
    </source>
</evidence>
<reference evidence="12" key="1">
    <citation type="submission" date="2020-09" db="EMBL/GenBank/DDBJ databases">
        <title>Genome-Enabled Discovery of Anthraquinone Biosynthesis in Senna tora.</title>
        <authorList>
            <person name="Kang S.-H."/>
            <person name="Pandey R.P."/>
            <person name="Lee C.-M."/>
            <person name="Sim J.-S."/>
            <person name="Jeong J.-T."/>
            <person name="Choi B.-S."/>
            <person name="Jung M."/>
            <person name="Ginzburg D."/>
            <person name="Zhao K."/>
            <person name="Won S.Y."/>
            <person name="Oh T.-J."/>
            <person name="Yu Y."/>
            <person name="Kim N.-H."/>
            <person name="Lee O.R."/>
            <person name="Lee T.-H."/>
            <person name="Bashyal P."/>
            <person name="Kim T.-S."/>
            <person name="Lee W.-H."/>
            <person name="Kawkins C."/>
            <person name="Kim C.-K."/>
            <person name="Kim J.S."/>
            <person name="Ahn B.O."/>
            <person name="Rhee S.Y."/>
            <person name="Sohng J.K."/>
        </authorList>
    </citation>
    <scope>NUCLEOTIDE SEQUENCE</scope>
    <source>
        <tissue evidence="12">Leaf</tissue>
    </source>
</reference>
<dbReference type="EMBL" id="JAAIUW010000005">
    <property type="protein sequence ID" value="KAF7831549.1"/>
    <property type="molecule type" value="Genomic_DNA"/>
</dbReference>
<sequence length="318" mass="31483">MGTTKMAALAGAAALVLCVLSCRVSAQAPAAAPGPAGAGTDCFAALANVSDCLTYVEEGSKLKKPDKGCCPEFGGLVDSNPICLCQLLAKPEFGGIKLDLNKALKLPSACGVSTPPLSTCSAVGVPVSLPPSSEDSTAPSLSPAMAPADAGTSASAPGPAGPGSDCFTALTNMSDCLTYVEEGSKLKKPDKGCCPELAGLVDSNPICLCQLLSKPSFAGVKLDLSKALKLPSVCSVTTPPVSTCAAIGIPVSLPPSATPSGQPGSSNLAPSMGSPEGSMNSPSEVAPASPSGNEAISIKFSAVPFIFGLATAFVSIFF</sequence>
<keyword evidence="13" id="KW-1185">Reference proteome</keyword>
<dbReference type="CDD" id="cd00010">
    <property type="entry name" value="AAI_LTSS"/>
    <property type="match status" value="2"/>
</dbReference>
<feature type="region of interest" description="Disordered" evidence="9">
    <location>
        <begin position="255"/>
        <end position="288"/>
    </location>
</feature>
<dbReference type="GO" id="GO:0005886">
    <property type="term" value="C:plasma membrane"/>
    <property type="evidence" value="ECO:0007669"/>
    <property type="project" value="UniProtKB-SubCell"/>
</dbReference>
<keyword evidence="6" id="KW-1015">Disulfide bond</keyword>
<evidence type="ECO:0000256" key="2">
    <source>
        <dbReference type="ARBA" id="ARBA00009748"/>
    </source>
</evidence>
<feature type="domain" description="Bifunctional inhibitor/plant lipid transfer protein/seed storage helical" evidence="11">
    <location>
        <begin position="42"/>
        <end position="120"/>
    </location>
</feature>
<feature type="chain" id="PRO_5032426802" evidence="10">
    <location>
        <begin position="27"/>
        <end position="318"/>
    </location>
</feature>
<evidence type="ECO:0000313" key="12">
    <source>
        <dbReference type="EMBL" id="KAF7831549.1"/>
    </source>
</evidence>
<evidence type="ECO:0000256" key="9">
    <source>
        <dbReference type="SAM" id="MobiDB-lite"/>
    </source>
</evidence>
<dbReference type="InterPro" id="IPR043325">
    <property type="entry name" value="LTSS"/>
</dbReference>
<dbReference type="InterPro" id="IPR036312">
    <property type="entry name" value="Bifun_inhib/LTP/seed_sf"/>
</dbReference>
<feature type="compositionally biased region" description="Polar residues" evidence="9">
    <location>
        <begin position="258"/>
        <end position="269"/>
    </location>
</feature>
<dbReference type="AlphaFoldDB" id="A0A834U0F1"/>
<accession>A0A834U0F1</accession>
<evidence type="ECO:0000256" key="6">
    <source>
        <dbReference type="ARBA" id="ARBA00023157"/>
    </source>
</evidence>
<name>A0A834U0F1_9FABA</name>
<evidence type="ECO:0000313" key="13">
    <source>
        <dbReference type="Proteomes" id="UP000634136"/>
    </source>
</evidence>
<feature type="region of interest" description="Disordered" evidence="9">
    <location>
        <begin position="131"/>
        <end position="159"/>
    </location>
</feature>
<dbReference type="Pfam" id="PF14368">
    <property type="entry name" value="LTP_2"/>
    <property type="match status" value="2"/>
</dbReference>
<protein>
    <submittedName>
        <fullName evidence="12">Xylogen-like protein 11</fullName>
    </submittedName>
</protein>
<keyword evidence="4" id="KW-0336">GPI-anchor</keyword>
<dbReference type="SUPFAM" id="SSF47699">
    <property type="entry name" value="Bifunctional inhibitor/lipid-transfer protein/seed storage 2S albumin"/>
    <property type="match status" value="2"/>
</dbReference>
<dbReference type="OrthoDB" id="785314at2759"/>
<keyword evidence="4" id="KW-0472">Membrane</keyword>
<evidence type="ECO:0000259" key="11">
    <source>
        <dbReference type="SMART" id="SM00499"/>
    </source>
</evidence>
<dbReference type="SMART" id="SM00499">
    <property type="entry name" value="AAI"/>
    <property type="match status" value="2"/>
</dbReference>
<evidence type="ECO:0000256" key="10">
    <source>
        <dbReference type="SAM" id="SignalP"/>
    </source>
</evidence>
<keyword evidence="8" id="KW-0449">Lipoprotein</keyword>